<dbReference type="InterPro" id="IPR029016">
    <property type="entry name" value="GAF-like_dom_sf"/>
</dbReference>
<protein>
    <submittedName>
        <fullName evidence="7">IclR family transcriptional regulator</fullName>
    </submittedName>
</protein>
<dbReference type="SUPFAM" id="SSF46785">
    <property type="entry name" value="Winged helix' DNA-binding domain"/>
    <property type="match status" value="1"/>
</dbReference>
<dbReference type="Pfam" id="PF09339">
    <property type="entry name" value="HTH_IclR"/>
    <property type="match status" value="1"/>
</dbReference>
<keyword evidence="2" id="KW-0238">DNA-binding</keyword>
<evidence type="ECO:0000313" key="7">
    <source>
        <dbReference type="EMBL" id="PKW00210.1"/>
    </source>
</evidence>
<dbReference type="EMBL" id="PJMY01000001">
    <property type="protein sequence ID" value="PKW00210.1"/>
    <property type="molecule type" value="Genomic_DNA"/>
</dbReference>
<keyword evidence="8" id="KW-1185">Reference proteome</keyword>
<dbReference type="AlphaFoldDB" id="A0A2N3X268"/>
<dbReference type="Proteomes" id="UP000550260">
    <property type="component" value="Unassembled WGS sequence"/>
</dbReference>
<dbReference type="EMBL" id="JACJHR010000018">
    <property type="protein sequence ID" value="MBB2500433.1"/>
    <property type="molecule type" value="Genomic_DNA"/>
</dbReference>
<dbReference type="GO" id="GO:0045892">
    <property type="term" value="P:negative regulation of DNA-templated transcription"/>
    <property type="evidence" value="ECO:0007669"/>
    <property type="project" value="TreeGrafter"/>
</dbReference>
<evidence type="ECO:0000259" key="5">
    <source>
        <dbReference type="PROSITE" id="PS51078"/>
    </source>
</evidence>
<evidence type="ECO:0000259" key="4">
    <source>
        <dbReference type="PROSITE" id="PS51077"/>
    </source>
</evidence>
<evidence type="ECO:0000256" key="3">
    <source>
        <dbReference type="ARBA" id="ARBA00023163"/>
    </source>
</evidence>
<evidence type="ECO:0000313" key="9">
    <source>
        <dbReference type="Proteomes" id="UP000550260"/>
    </source>
</evidence>
<keyword evidence="3" id="KW-0804">Transcription</keyword>
<keyword evidence="1" id="KW-0805">Transcription regulation</keyword>
<dbReference type="PROSITE" id="PS51077">
    <property type="entry name" value="HTH_ICLR"/>
    <property type="match status" value="1"/>
</dbReference>
<comment type="caution">
    <text evidence="7">The sequence shown here is derived from an EMBL/GenBank/DDBJ whole genome shotgun (WGS) entry which is preliminary data.</text>
</comment>
<dbReference type="RefSeq" id="WP_101433915.1">
    <property type="nucleotide sequence ID" value="NZ_JACJHR010000018.1"/>
</dbReference>
<dbReference type="Proteomes" id="UP000233750">
    <property type="component" value="Unassembled WGS sequence"/>
</dbReference>
<reference evidence="6 9" key="2">
    <citation type="submission" date="2020-08" db="EMBL/GenBank/DDBJ databases">
        <title>Amycolatopsis echigonensis JCM 21831.</title>
        <authorList>
            <person name="Tedsree N."/>
            <person name="Kuncharoen N."/>
            <person name="Likhitwitayawuid K."/>
            <person name="Tanasupawat S."/>
        </authorList>
    </citation>
    <scope>NUCLEOTIDE SEQUENCE [LARGE SCALE GENOMIC DNA]</scope>
    <source>
        <strain evidence="6 9">JCM 21831</strain>
    </source>
</reference>
<proteinExistence type="predicted"/>
<dbReference type="PANTHER" id="PTHR30136">
    <property type="entry name" value="HELIX-TURN-HELIX TRANSCRIPTIONAL REGULATOR, ICLR FAMILY"/>
    <property type="match status" value="1"/>
</dbReference>
<dbReference type="PROSITE" id="PS51078">
    <property type="entry name" value="ICLR_ED"/>
    <property type="match status" value="1"/>
</dbReference>
<feature type="domain" description="HTH iclR-type" evidence="4">
    <location>
        <begin position="10"/>
        <end position="71"/>
    </location>
</feature>
<dbReference type="Gene3D" id="3.30.450.40">
    <property type="match status" value="1"/>
</dbReference>
<dbReference type="Pfam" id="PF01614">
    <property type="entry name" value="IclR_C"/>
    <property type="match status" value="1"/>
</dbReference>
<name>A0A2N3X268_9PSEU</name>
<dbReference type="GO" id="GO:0003700">
    <property type="term" value="F:DNA-binding transcription factor activity"/>
    <property type="evidence" value="ECO:0007669"/>
    <property type="project" value="TreeGrafter"/>
</dbReference>
<evidence type="ECO:0000313" key="6">
    <source>
        <dbReference type="EMBL" id="MBB2500433.1"/>
    </source>
</evidence>
<dbReference type="OrthoDB" id="7274111at2"/>
<gene>
    <name evidence="7" type="ORF">ATK30_0298</name>
    <name evidence="6" type="ORF">H5411_15030</name>
</gene>
<dbReference type="InterPro" id="IPR014757">
    <property type="entry name" value="Tscrpt_reg_IclR_C"/>
</dbReference>
<accession>A0A2N3X268</accession>
<dbReference type="GO" id="GO:0003677">
    <property type="term" value="F:DNA binding"/>
    <property type="evidence" value="ECO:0007669"/>
    <property type="project" value="UniProtKB-KW"/>
</dbReference>
<dbReference type="InterPro" id="IPR036388">
    <property type="entry name" value="WH-like_DNA-bd_sf"/>
</dbReference>
<evidence type="ECO:0000256" key="2">
    <source>
        <dbReference type="ARBA" id="ARBA00023125"/>
    </source>
</evidence>
<dbReference type="InterPro" id="IPR050707">
    <property type="entry name" value="HTH_MetabolicPath_Reg"/>
</dbReference>
<organism evidence="7 8">
    <name type="scientific">Amycolatopsis echigonensis</name>
    <dbReference type="NCBI Taxonomy" id="2576905"/>
    <lineage>
        <taxon>Bacteria</taxon>
        <taxon>Bacillati</taxon>
        <taxon>Actinomycetota</taxon>
        <taxon>Actinomycetes</taxon>
        <taxon>Pseudonocardiales</taxon>
        <taxon>Pseudonocardiaceae</taxon>
        <taxon>Amycolatopsis</taxon>
    </lineage>
</organism>
<dbReference type="PANTHER" id="PTHR30136:SF35">
    <property type="entry name" value="HTH-TYPE TRANSCRIPTIONAL REGULATOR RV1719"/>
    <property type="match status" value="1"/>
</dbReference>
<dbReference type="InterPro" id="IPR036390">
    <property type="entry name" value="WH_DNA-bd_sf"/>
</dbReference>
<sequence>MNNTEPRSTTQAVERALSILVLLARNGPSRLTDLAREIGVHKSTASRMMSALERFRLVEQTGNRGRYRLGFGIVRLAGATATQLDIARESRPVCVRLAAELRGTVSLSVREADGVTAVVQEPETERNWIGLRAPLHATASGKVLLASFGFEELGEMLERPRERFTPHTITAPGVLLADLNRTRDRGWAATSGELEPDLNSVAVAVRGPGGRIVGALSVSAGKTSLRPRDFREVARILADGAEEILERLHRFADA</sequence>
<accession>A0A8E2B5U4</accession>
<evidence type="ECO:0000256" key="1">
    <source>
        <dbReference type="ARBA" id="ARBA00023015"/>
    </source>
</evidence>
<evidence type="ECO:0000313" key="8">
    <source>
        <dbReference type="Proteomes" id="UP000233750"/>
    </source>
</evidence>
<feature type="domain" description="IclR-ED" evidence="5">
    <location>
        <begin position="72"/>
        <end position="250"/>
    </location>
</feature>
<dbReference type="SMART" id="SM00346">
    <property type="entry name" value="HTH_ICLR"/>
    <property type="match status" value="1"/>
</dbReference>
<dbReference type="InterPro" id="IPR005471">
    <property type="entry name" value="Tscrpt_reg_IclR_N"/>
</dbReference>
<reference evidence="7 8" key="1">
    <citation type="submission" date="2017-12" db="EMBL/GenBank/DDBJ databases">
        <title>Sequencing the genomes of 1000 Actinobacteria strains.</title>
        <authorList>
            <person name="Klenk H.-P."/>
        </authorList>
    </citation>
    <scope>NUCLEOTIDE SEQUENCE [LARGE SCALE GENOMIC DNA]</scope>
    <source>
        <strain evidence="7 8">DSM 45165</strain>
    </source>
</reference>
<dbReference type="Gene3D" id="1.10.10.10">
    <property type="entry name" value="Winged helix-like DNA-binding domain superfamily/Winged helix DNA-binding domain"/>
    <property type="match status" value="1"/>
</dbReference>
<dbReference type="SUPFAM" id="SSF55781">
    <property type="entry name" value="GAF domain-like"/>
    <property type="match status" value="1"/>
</dbReference>